<dbReference type="Proteomes" id="UP000190837">
    <property type="component" value="Unassembled WGS sequence"/>
</dbReference>
<evidence type="ECO:0000313" key="1">
    <source>
        <dbReference type="EMBL" id="SAM65633.1"/>
    </source>
</evidence>
<organism evidence="1 2">
    <name type="scientific">Cardiobacterium hominis</name>
    <dbReference type="NCBI Taxonomy" id="2718"/>
    <lineage>
        <taxon>Bacteria</taxon>
        <taxon>Pseudomonadati</taxon>
        <taxon>Pseudomonadota</taxon>
        <taxon>Gammaproteobacteria</taxon>
        <taxon>Cardiobacteriales</taxon>
        <taxon>Cardiobacteriaceae</taxon>
        <taxon>Cardiobacterium</taxon>
    </lineage>
</organism>
<dbReference type="EMBL" id="FKLO01000049">
    <property type="protein sequence ID" value="SAM65633.1"/>
    <property type="molecule type" value="Genomic_DNA"/>
</dbReference>
<protein>
    <submittedName>
        <fullName evidence="1">Uncharacterized protein</fullName>
    </submittedName>
</protein>
<name>A0A1C3H4Z3_9GAMM</name>
<proteinExistence type="predicted"/>
<reference evidence="2" key="1">
    <citation type="submission" date="2016-04" db="EMBL/GenBank/DDBJ databases">
        <authorList>
            <person name="Tagini F."/>
        </authorList>
    </citation>
    <scope>NUCLEOTIDE SEQUENCE [LARGE SCALE GENOMIC DNA]</scope>
    <source>
        <strain evidence="2">CHUV0807</strain>
    </source>
</reference>
<accession>A0A1C3H4Z3</accession>
<sequence length="617" mass="69096">MAIEYGSPTQANIWYYNRTMSSPSFLQGKAEKWTEKGGYLEIPYSDDLAIKGKQATWMRDKDKADEDCTTFTLTPKEKPLTEYDHYLKLLKEVSTDDKGMNAVNTAEFALPPRDMLPDLDRTAYSEQIKTAEQDYWKRALEDRAKAAFTLPIDGDGTAYINKVKPLFGTDMGPNGSIAKFDYSWREQVYRDQTTMAYRLAMSGANPQLARYSDDEICARTKYNDGLYGEQAATFIVGVPFPFWDRDFTQPVIDTLRKCEHTNSANWLVENFPKINAASERYRAVSNEIQALLAKPDTYETFVETNGLRLKPEILELQKLKNEDIDIFSAGLLEQKRGRIIEALSEALPGLIDKKLQEKDYDRSYTLCNDVLPNHNDFRALNQLYQNCTEIAPARIAQTTLDKAVARAESADTLNAAEAADWLVLPRVYDAPEDAVAAAEAKLNAPRQRIADLILVTAEKAIVANRNETIDKSICPVAYDAPDIIKNAMKLCASRIGEHNVAVEEAQCDAAVNAAGKAREIANANIRLFLDGYLGGREREMNIRKLICDSRGHIDIEISGDGWFGSARDLTLKLDDKTVKAVIEPDKNGVWIVTKVKGKTPKDGFSPAACLFGDTYCE</sequence>
<dbReference type="AlphaFoldDB" id="A0A1C3H4Z3"/>
<evidence type="ECO:0000313" key="2">
    <source>
        <dbReference type="Proteomes" id="UP000190837"/>
    </source>
</evidence>
<gene>
    <name evidence="1" type="ORF">CHUV0807_1381</name>
</gene>